<evidence type="ECO:0000259" key="4">
    <source>
        <dbReference type="Pfam" id="PF00931"/>
    </source>
</evidence>
<accession>A0A7J6F4H5</accession>
<evidence type="ECO:0000256" key="1">
    <source>
        <dbReference type="ARBA" id="ARBA00022614"/>
    </source>
</evidence>
<reference evidence="8 9" key="1">
    <citation type="journal article" date="2020" name="bioRxiv">
        <title>Sequence and annotation of 42 cannabis genomes reveals extensive copy number variation in cannabinoid synthesis and pathogen resistance genes.</title>
        <authorList>
            <person name="Mckernan K.J."/>
            <person name="Helbert Y."/>
            <person name="Kane L.T."/>
            <person name="Ebling H."/>
            <person name="Zhang L."/>
            <person name="Liu B."/>
            <person name="Eaton Z."/>
            <person name="Mclaughlin S."/>
            <person name="Kingan S."/>
            <person name="Baybayan P."/>
            <person name="Concepcion G."/>
            <person name="Jordan M."/>
            <person name="Riva A."/>
            <person name="Barbazuk W."/>
            <person name="Harkins T."/>
        </authorList>
    </citation>
    <scope>NUCLEOTIDE SEQUENCE [LARGE SCALE GENOMIC DNA]</scope>
    <source>
        <strain evidence="9">cv. Jamaican Lion 4</strain>
        <tissue evidence="8">Leaf</tissue>
    </source>
</reference>
<dbReference type="Gene3D" id="3.80.10.10">
    <property type="entry name" value="Ribonuclease Inhibitor"/>
    <property type="match status" value="3"/>
</dbReference>
<dbReference type="InterPro" id="IPR002182">
    <property type="entry name" value="NB-ARC"/>
</dbReference>
<dbReference type="Pfam" id="PF25019">
    <property type="entry name" value="LRR_R13L1-DRL21"/>
    <property type="match status" value="2"/>
</dbReference>
<comment type="caution">
    <text evidence="8">The sequence shown here is derived from an EMBL/GenBank/DDBJ whole genome shotgun (WGS) entry which is preliminary data.</text>
</comment>
<dbReference type="InterPro" id="IPR058922">
    <property type="entry name" value="WHD_DRP"/>
</dbReference>
<dbReference type="PANTHER" id="PTHR36766">
    <property type="entry name" value="PLANT BROAD-SPECTRUM MILDEW RESISTANCE PROTEIN RPW8"/>
    <property type="match status" value="1"/>
</dbReference>
<dbReference type="SUPFAM" id="SSF52540">
    <property type="entry name" value="P-loop containing nucleoside triphosphate hydrolases"/>
    <property type="match status" value="2"/>
</dbReference>
<evidence type="ECO:0000256" key="3">
    <source>
        <dbReference type="ARBA" id="ARBA00022821"/>
    </source>
</evidence>
<evidence type="ECO:0000259" key="7">
    <source>
        <dbReference type="Pfam" id="PF25019"/>
    </source>
</evidence>
<feature type="domain" description="NB-ARC" evidence="4">
    <location>
        <begin position="1230"/>
        <end position="1380"/>
    </location>
</feature>
<keyword evidence="1" id="KW-0433">Leucine-rich repeat</keyword>
<dbReference type="InterPro" id="IPR056789">
    <property type="entry name" value="LRR_R13L1-DRL21"/>
</dbReference>
<dbReference type="Gene3D" id="1.10.10.10">
    <property type="entry name" value="Winged helix-like DNA-binding domain superfamily/Winged helix DNA-binding domain"/>
    <property type="match status" value="1"/>
</dbReference>
<dbReference type="Pfam" id="PF00931">
    <property type="entry name" value="NB-ARC"/>
    <property type="match status" value="2"/>
</dbReference>
<keyword evidence="3" id="KW-0611">Plant defense</keyword>
<dbReference type="InterPro" id="IPR042197">
    <property type="entry name" value="Apaf_helical"/>
</dbReference>
<dbReference type="Gene3D" id="3.40.50.300">
    <property type="entry name" value="P-loop containing nucleotide triphosphate hydrolases"/>
    <property type="match status" value="2"/>
</dbReference>
<sequence>MAAANFNLTVVAGRILKLLGSEEEHIAQNEMLMGLKEIIEEHALVLLHAENKCLQDDEDVYCWMMKLEDALCDAENLVDELTNTGNVMAINHLIPNCFISPHTPKMSNNKEVNRVRRRLEQLAVEGRDFHLDKLSEKQVGTMKPDINHAAVVQEEFFLSTDDDKAAILKFVSNPHQSDLVNVEVLPIIGMGGIGKTTLAKEVFNDEMVRDHFELRIWVSVGDIFDVKQIVRTILARATNRAIEDLEFEVVANALKGKLYLIVLDDVWHVDTEEWDVLRNILRVGAHGSKIIVTTRLEEVAKITGTMAAYCLDMPSEEQCWLLFRKMAFKEEEEEPSERSYQKEIGREIVKMCTEHPLVIKMLGSLLRTRSSEEEWRSFYQNELQPIRNKGLYVLMKLCYKHLPSTLKHCLAYCGLFPEDHEYDVQTVIKLWMSQGFIIESLTGQDQSPEDAGYDYVLELLRRGFFQVSQIDTRDRVIKFQIHHLLPNFPKMVAWGPPRLPYRRNCHVSINKDFVDNVDFQEIEARTMRSMAVPFESLHKEERIRGNQLLDITVSRFIFIRTLDMHGLGINRVPSSITNLKLLKYLDLSENEDITELPHSITKLLNLQTLKLSSCYGLKRLPRRGFENLINLRHLEIDGCYNLTSLPRGIHQLTNLQILSQLAVSDQGTSPNIGFNAFTKEVDIKNLGHEKFDMSRYLNDVVSGVQSLSLQWESNAPESNEHKTPLQSELLLALKELTLLGFRGNILFSANCPINLVKLSLRKCVNCRSLPALEGLWNLKVLVLDELIKLEYISENEKATPFFPSLKELWLTELPKLQSWWRNEVMNVDVLPSFPCLSKLVIEDCPKLTSFPLFPTLEEGLALDSTCWKPFQLTLNRKTAPQEASSSSSLPSSLPLSNLKALRIVGIEDFDGNEIEWRTLKSLEFLRFDSLPNLVSLPEGLQHVVSLQEFQLWRCGTEEIPEWIGKLHSLSKLMICLCPNLKSLPESIRELKLLETLEIEECNTLLRRCEKEIGADWEKICLITNLRLGGIASHASFLDFPLDIFCSALSMAAAKYNLTFVASRILKLLGSEEEHIAQNEMLMGLKEIIEEHALVLLHAENKCWQGDEDVYRWMMKLEGVLCDAENLVDELSSTGNVMAINHFIRNCFISPHTPKMSNNKEVNRVRRRLEQLAVDGRDFHLDKLSEKQVGTMKPDINHAAVVQEEFFLSTDDDKAAILKFVSNPHQSDLVNVEVLPIIGMGGIGKTTLAKEVFNDEMVRDHFELRIWVSVGDIFDVKQILRTILARATNRAIEDLEFEVIANALKGKLYLIVLDDVWHVDTEEWDVLRNILRVGAHGSKIIVTTRLEEVAKITGTMAAYCLDMPSEEQSLLLFRKMAFKEEEEPSERSYQKEIGREIVKMCRGYPFEAC</sequence>
<dbReference type="Pfam" id="PF23559">
    <property type="entry name" value="WHD_DRP"/>
    <property type="match status" value="1"/>
</dbReference>
<evidence type="ECO:0000259" key="5">
    <source>
        <dbReference type="Pfam" id="PF23559"/>
    </source>
</evidence>
<feature type="domain" description="NB-ARC" evidence="4">
    <location>
        <begin position="181"/>
        <end position="331"/>
    </location>
</feature>
<dbReference type="Pfam" id="PF23598">
    <property type="entry name" value="LRR_14"/>
    <property type="match status" value="1"/>
</dbReference>
<protein>
    <submittedName>
        <fullName evidence="8">Uncharacterized protein</fullName>
    </submittedName>
</protein>
<dbReference type="InterPro" id="IPR036388">
    <property type="entry name" value="WH-like_DNA-bd_sf"/>
</dbReference>
<dbReference type="InterPro" id="IPR055414">
    <property type="entry name" value="LRR_R13L4/SHOC2-like"/>
</dbReference>
<evidence type="ECO:0000313" key="8">
    <source>
        <dbReference type="EMBL" id="KAF4365518.1"/>
    </source>
</evidence>
<feature type="domain" description="R13L1/DRL21-like LRR repeat region" evidence="7">
    <location>
        <begin position="704"/>
        <end position="785"/>
    </location>
</feature>
<feature type="domain" description="Disease resistance R13L4/SHOC-2-like LRR" evidence="6">
    <location>
        <begin position="551"/>
        <end position="666"/>
    </location>
</feature>
<name>A0A7J6F4H5_CANSA</name>
<feature type="domain" description="Disease resistance protein winged helix" evidence="5">
    <location>
        <begin position="415"/>
        <end position="485"/>
    </location>
</feature>
<evidence type="ECO:0000259" key="6">
    <source>
        <dbReference type="Pfam" id="PF23598"/>
    </source>
</evidence>
<dbReference type="InterPro" id="IPR032675">
    <property type="entry name" value="LRR_dom_sf"/>
</dbReference>
<keyword evidence="9" id="KW-1185">Reference proteome</keyword>
<dbReference type="Gene3D" id="1.10.8.430">
    <property type="entry name" value="Helical domain of apoptotic protease-activating factors"/>
    <property type="match status" value="1"/>
</dbReference>
<dbReference type="PRINTS" id="PR00364">
    <property type="entry name" value="DISEASERSIST"/>
</dbReference>
<organism evidence="8 9">
    <name type="scientific">Cannabis sativa</name>
    <name type="common">Hemp</name>
    <name type="synonym">Marijuana</name>
    <dbReference type="NCBI Taxonomy" id="3483"/>
    <lineage>
        <taxon>Eukaryota</taxon>
        <taxon>Viridiplantae</taxon>
        <taxon>Streptophyta</taxon>
        <taxon>Embryophyta</taxon>
        <taxon>Tracheophyta</taxon>
        <taxon>Spermatophyta</taxon>
        <taxon>Magnoliopsida</taxon>
        <taxon>eudicotyledons</taxon>
        <taxon>Gunneridae</taxon>
        <taxon>Pentapetalae</taxon>
        <taxon>rosids</taxon>
        <taxon>fabids</taxon>
        <taxon>Rosales</taxon>
        <taxon>Cannabaceae</taxon>
        <taxon>Cannabis</taxon>
    </lineage>
</organism>
<dbReference type="GO" id="GO:0006952">
    <property type="term" value="P:defense response"/>
    <property type="evidence" value="ECO:0007669"/>
    <property type="project" value="UniProtKB-KW"/>
</dbReference>
<dbReference type="GO" id="GO:0043531">
    <property type="term" value="F:ADP binding"/>
    <property type="evidence" value="ECO:0007669"/>
    <property type="project" value="InterPro"/>
</dbReference>
<evidence type="ECO:0000256" key="2">
    <source>
        <dbReference type="ARBA" id="ARBA00022737"/>
    </source>
</evidence>
<evidence type="ECO:0000313" key="9">
    <source>
        <dbReference type="Proteomes" id="UP000583929"/>
    </source>
</evidence>
<proteinExistence type="predicted"/>
<dbReference type="EMBL" id="JAATIQ010000272">
    <property type="protein sequence ID" value="KAF4365518.1"/>
    <property type="molecule type" value="Genomic_DNA"/>
</dbReference>
<dbReference type="InterPro" id="IPR027417">
    <property type="entry name" value="P-loop_NTPase"/>
</dbReference>
<feature type="domain" description="R13L1/DRL21-like LRR repeat region" evidence="7">
    <location>
        <begin position="938"/>
        <end position="1001"/>
    </location>
</feature>
<gene>
    <name evidence="8" type="ORF">G4B88_025697</name>
</gene>
<dbReference type="Proteomes" id="UP000583929">
    <property type="component" value="Unassembled WGS sequence"/>
</dbReference>
<dbReference type="PANTHER" id="PTHR36766:SF40">
    <property type="entry name" value="DISEASE RESISTANCE PROTEIN RGA3"/>
    <property type="match status" value="1"/>
</dbReference>
<dbReference type="SUPFAM" id="SSF52058">
    <property type="entry name" value="L domain-like"/>
    <property type="match status" value="1"/>
</dbReference>
<keyword evidence="2" id="KW-0677">Repeat</keyword>